<proteinExistence type="predicted"/>
<protein>
    <submittedName>
        <fullName evidence="2">Uncharacterized protein</fullName>
    </submittedName>
</protein>
<evidence type="ECO:0000256" key="1">
    <source>
        <dbReference type="SAM" id="MobiDB-lite"/>
    </source>
</evidence>
<dbReference type="Proteomes" id="UP001458880">
    <property type="component" value="Unassembled WGS sequence"/>
</dbReference>
<gene>
    <name evidence="2" type="ORF">QE152_g7789</name>
</gene>
<evidence type="ECO:0000313" key="2">
    <source>
        <dbReference type="EMBL" id="KAK9744410.1"/>
    </source>
</evidence>
<accession>A0AAW1MDK2</accession>
<dbReference type="EMBL" id="JASPKY010000058">
    <property type="protein sequence ID" value="KAK9744410.1"/>
    <property type="molecule type" value="Genomic_DNA"/>
</dbReference>
<keyword evidence="3" id="KW-1185">Reference proteome</keyword>
<name>A0AAW1MDK2_POPJA</name>
<dbReference type="AlphaFoldDB" id="A0AAW1MDK2"/>
<organism evidence="2 3">
    <name type="scientific">Popillia japonica</name>
    <name type="common">Japanese beetle</name>
    <dbReference type="NCBI Taxonomy" id="7064"/>
    <lineage>
        <taxon>Eukaryota</taxon>
        <taxon>Metazoa</taxon>
        <taxon>Ecdysozoa</taxon>
        <taxon>Arthropoda</taxon>
        <taxon>Hexapoda</taxon>
        <taxon>Insecta</taxon>
        <taxon>Pterygota</taxon>
        <taxon>Neoptera</taxon>
        <taxon>Endopterygota</taxon>
        <taxon>Coleoptera</taxon>
        <taxon>Polyphaga</taxon>
        <taxon>Scarabaeiformia</taxon>
        <taxon>Scarabaeidae</taxon>
        <taxon>Rutelinae</taxon>
        <taxon>Popillia</taxon>
    </lineage>
</organism>
<feature type="region of interest" description="Disordered" evidence="1">
    <location>
        <begin position="96"/>
        <end position="138"/>
    </location>
</feature>
<reference evidence="2 3" key="1">
    <citation type="journal article" date="2024" name="BMC Genomics">
        <title>De novo assembly and annotation of Popillia japonica's genome with initial clues to its potential as an invasive pest.</title>
        <authorList>
            <person name="Cucini C."/>
            <person name="Boschi S."/>
            <person name="Funari R."/>
            <person name="Cardaioli E."/>
            <person name="Iannotti N."/>
            <person name="Marturano G."/>
            <person name="Paoli F."/>
            <person name="Bruttini M."/>
            <person name="Carapelli A."/>
            <person name="Frati F."/>
            <person name="Nardi F."/>
        </authorList>
    </citation>
    <scope>NUCLEOTIDE SEQUENCE [LARGE SCALE GENOMIC DNA]</scope>
    <source>
        <strain evidence="2">DMR45628</strain>
    </source>
</reference>
<sequence length="279" mass="32251">MVDITYEDLLRLWRDQTNPDRATSTTTINMFFNFIQKKQPRDLAFDDELFRKVVVTKLKAFCCTLDKKWKTSSRHLPRFIQQNKTWINRKFTIAVPHTSEQEKTPEPQPSTSSSGVGRPIKDFSLSSEKTKRRRIQVLSSSGVGRPIKDFSLSSEKTKRRRIQVLKEVAAPEEIIFAAKTVLRDQGKRAAADIVSQATECSPERPRKIRRSFKKSSKLKQATECSPERPRKIRRSFKKSSKLKGVIPYTEDEALALLIDARMTKNSYHRMRMGAKTMKL</sequence>
<comment type="caution">
    <text evidence="2">The sequence shown here is derived from an EMBL/GenBank/DDBJ whole genome shotgun (WGS) entry which is preliminary data.</text>
</comment>
<evidence type="ECO:0000313" key="3">
    <source>
        <dbReference type="Proteomes" id="UP001458880"/>
    </source>
</evidence>